<keyword evidence="2" id="KW-1185">Reference proteome</keyword>
<protein>
    <submittedName>
        <fullName evidence="1">Uncharacterized protein</fullName>
    </submittedName>
</protein>
<gene>
    <name evidence="1" type="ORF">CALMAC_LOCUS15626</name>
</gene>
<name>A0A653DBV0_CALMS</name>
<reference evidence="1 2" key="1">
    <citation type="submission" date="2019-01" db="EMBL/GenBank/DDBJ databases">
        <authorList>
            <person name="Sayadi A."/>
        </authorList>
    </citation>
    <scope>NUCLEOTIDE SEQUENCE [LARGE SCALE GENOMIC DNA]</scope>
</reference>
<proteinExistence type="predicted"/>
<dbReference type="EMBL" id="CAACVG010010856">
    <property type="protein sequence ID" value="VEN56837.1"/>
    <property type="molecule type" value="Genomic_DNA"/>
</dbReference>
<evidence type="ECO:0000313" key="2">
    <source>
        <dbReference type="Proteomes" id="UP000410492"/>
    </source>
</evidence>
<accession>A0A653DBV0</accession>
<organism evidence="1 2">
    <name type="scientific">Callosobruchus maculatus</name>
    <name type="common">Southern cowpea weevil</name>
    <name type="synonym">Pulse bruchid</name>
    <dbReference type="NCBI Taxonomy" id="64391"/>
    <lineage>
        <taxon>Eukaryota</taxon>
        <taxon>Metazoa</taxon>
        <taxon>Ecdysozoa</taxon>
        <taxon>Arthropoda</taxon>
        <taxon>Hexapoda</taxon>
        <taxon>Insecta</taxon>
        <taxon>Pterygota</taxon>
        <taxon>Neoptera</taxon>
        <taxon>Endopterygota</taxon>
        <taxon>Coleoptera</taxon>
        <taxon>Polyphaga</taxon>
        <taxon>Cucujiformia</taxon>
        <taxon>Chrysomeloidea</taxon>
        <taxon>Chrysomelidae</taxon>
        <taxon>Bruchinae</taxon>
        <taxon>Bruchini</taxon>
        <taxon>Callosobruchus</taxon>
    </lineage>
</organism>
<evidence type="ECO:0000313" key="1">
    <source>
        <dbReference type="EMBL" id="VEN56837.1"/>
    </source>
</evidence>
<sequence>MSLMRKASSLLFGQVSRVLLRPRPPRPISSIAVDHESVDDMICRLHYSAIRSVS</sequence>
<dbReference type="Proteomes" id="UP000410492">
    <property type="component" value="Unassembled WGS sequence"/>
</dbReference>
<dbReference type="AlphaFoldDB" id="A0A653DBV0"/>